<evidence type="ECO:0000256" key="4">
    <source>
        <dbReference type="ARBA" id="ARBA00022884"/>
    </source>
</evidence>
<evidence type="ECO:0000256" key="9">
    <source>
        <dbReference type="SAM" id="MobiDB-lite"/>
    </source>
</evidence>
<name>A0A0M9UDZ6_9CHLR</name>
<keyword evidence="3 6" id="KW-0547">Nucleotide-binding</keyword>
<feature type="region of interest" description="G4" evidence="7">
    <location>
        <begin position="166"/>
        <end position="169"/>
    </location>
</feature>
<dbReference type="GO" id="GO:0005886">
    <property type="term" value="C:plasma membrane"/>
    <property type="evidence" value="ECO:0007669"/>
    <property type="project" value="UniProtKB-SubCell"/>
</dbReference>
<keyword evidence="6" id="KW-0690">Ribosome biogenesis</keyword>
<comment type="function">
    <text evidence="6">An essential GTPase that binds both GDP and GTP, with rapid nucleotide exchange. Plays a role in 16S rRNA processing and 30S ribosomal subunit biogenesis and possibly also in cell cycle regulation and energy metabolism.</text>
</comment>
<dbReference type="GO" id="GO:0000028">
    <property type="term" value="P:ribosomal small subunit assembly"/>
    <property type="evidence" value="ECO:0007669"/>
    <property type="project" value="TreeGrafter"/>
</dbReference>
<dbReference type="InterPro" id="IPR015946">
    <property type="entry name" value="KH_dom-like_a/b"/>
</dbReference>
<dbReference type="FunCoup" id="A0A0M9UDZ6">
    <property type="interactions" value="456"/>
</dbReference>
<comment type="similarity">
    <text evidence="1 6 7 8">Belongs to the TRAFAC class TrmE-Era-EngA-EngB-Septin-like GTPase superfamily. Era GTPase family.</text>
</comment>
<feature type="region of interest" description="G3" evidence="7">
    <location>
        <begin position="104"/>
        <end position="107"/>
    </location>
</feature>
<dbReference type="InterPro" id="IPR004044">
    <property type="entry name" value="KH_dom_type_2"/>
</dbReference>
<feature type="region of interest" description="G1" evidence="7">
    <location>
        <begin position="57"/>
        <end position="64"/>
    </location>
</feature>
<feature type="binding site" evidence="6">
    <location>
        <begin position="104"/>
        <end position="108"/>
    </location>
    <ligand>
        <name>GTP</name>
        <dbReference type="ChEBI" id="CHEBI:37565"/>
    </ligand>
</feature>
<reference evidence="13" key="2">
    <citation type="submission" date="2015-08" db="EMBL/GenBank/DDBJ databases">
        <title>Draft Genome Sequence of a Heterotrophic Facultative Anaerobic Bacterium Ardenticatena maritima Strain 110S.</title>
        <authorList>
            <person name="Kawaichi S."/>
            <person name="Yoshida T."/>
            <person name="Sako Y."/>
            <person name="Nakamura R."/>
        </authorList>
    </citation>
    <scope>NUCLEOTIDE SEQUENCE [LARGE SCALE GENOMIC DNA]</scope>
    <source>
        <strain evidence="13">110S</strain>
    </source>
</reference>
<comment type="subcellular location">
    <subcellularLocation>
        <location evidence="6">Cytoplasm</location>
    </subcellularLocation>
    <subcellularLocation>
        <location evidence="6">Cell membrane</location>
        <topology evidence="6">Peripheral membrane protein</topology>
    </subcellularLocation>
</comment>
<feature type="region of interest" description="G5" evidence="7">
    <location>
        <begin position="195"/>
        <end position="197"/>
    </location>
</feature>
<feature type="binding site" evidence="6">
    <location>
        <begin position="57"/>
        <end position="64"/>
    </location>
    <ligand>
        <name>GTP</name>
        <dbReference type="ChEBI" id="CHEBI:37565"/>
    </ligand>
</feature>
<keyword evidence="6" id="KW-0472">Membrane</keyword>
<evidence type="ECO:0000256" key="7">
    <source>
        <dbReference type="PROSITE-ProRule" id="PRU01050"/>
    </source>
</evidence>
<dbReference type="NCBIfam" id="TIGR00436">
    <property type="entry name" value="era"/>
    <property type="match status" value="1"/>
</dbReference>
<dbReference type="GO" id="GO:0070181">
    <property type="term" value="F:small ribosomal subunit rRNA binding"/>
    <property type="evidence" value="ECO:0007669"/>
    <property type="project" value="UniProtKB-UniRule"/>
</dbReference>
<proteinExistence type="inferred from homology"/>
<dbReference type="EMBL" id="BBZA01000289">
    <property type="protein sequence ID" value="GAP64578.1"/>
    <property type="molecule type" value="Genomic_DNA"/>
</dbReference>
<dbReference type="Gene3D" id="3.40.50.300">
    <property type="entry name" value="P-loop containing nucleotide triphosphate hydrolases"/>
    <property type="match status" value="1"/>
</dbReference>
<dbReference type="GO" id="GO:0005525">
    <property type="term" value="F:GTP binding"/>
    <property type="evidence" value="ECO:0007669"/>
    <property type="project" value="UniProtKB-UniRule"/>
</dbReference>
<dbReference type="PANTHER" id="PTHR42698:SF1">
    <property type="entry name" value="GTPASE ERA, MITOCHONDRIAL"/>
    <property type="match status" value="1"/>
</dbReference>
<dbReference type="InParanoid" id="A0A0M9UDZ6"/>
<evidence type="ECO:0000256" key="8">
    <source>
        <dbReference type="RuleBase" id="RU003761"/>
    </source>
</evidence>
<keyword evidence="5 6" id="KW-0342">GTP-binding</keyword>
<dbReference type="RefSeq" id="WP_200907510.1">
    <property type="nucleotide sequence ID" value="NZ_BBZA01000289.1"/>
</dbReference>
<dbReference type="InterPro" id="IPR009019">
    <property type="entry name" value="KH_sf_prok-type"/>
</dbReference>
<dbReference type="HAMAP" id="MF_00367">
    <property type="entry name" value="GTPase_Era"/>
    <property type="match status" value="1"/>
</dbReference>
<dbReference type="Gene3D" id="3.30.300.20">
    <property type="match status" value="1"/>
</dbReference>
<dbReference type="InterPro" id="IPR027417">
    <property type="entry name" value="P-loop_NTPase"/>
</dbReference>
<dbReference type="PANTHER" id="PTHR42698">
    <property type="entry name" value="GTPASE ERA"/>
    <property type="match status" value="1"/>
</dbReference>
<dbReference type="Pfam" id="PF07650">
    <property type="entry name" value="KH_2"/>
    <property type="match status" value="1"/>
</dbReference>
<organism evidence="12 13">
    <name type="scientific">Ardenticatena maritima</name>
    <dbReference type="NCBI Taxonomy" id="872965"/>
    <lineage>
        <taxon>Bacteria</taxon>
        <taxon>Bacillati</taxon>
        <taxon>Chloroflexota</taxon>
        <taxon>Ardenticatenia</taxon>
        <taxon>Ardenticatenales</taxon>
        <taxon>Ardenticatenaceae</taxon>
        <taxon>Ardenticatena</taxon>
    </lineage>
</organism>
<dbReference type="InterPro" id="IPR005662">
    <property type="entry name" value="GTPase_Era-like"/>
</dbReference>
<keyword evidence="6" id="KW-0699">rRNA-binding</keyword>
<evidence type="ECO:0000256" key="5">
    <source>
        <dbReference type="ARBA" id="ARBA00023134"/>
    </source>
</evidence>
<dbReference type="PROSITE" id="PS50823">
    <property type="entry name" value="KH_TYPE_2"/>
    <property type="match status" value="1"/>
</dbReference>
<dbReference type="InterPro" id="IPR006073">
    <property type="entry name" value="GTP-bd"/>
</dbReference>
<comment type="caution">
    <text evidence="12">The sequence shown here is derived from an EMBL/GenBank/DDBJ whole genome shotgun (WGS) entry which is preliminary data.</text>
</comment>
<keyword evidence="6" id="KW-1003">Cell membrane</keyword>
<dbReference type="NCBIfam" id="TIGR00231">
    <property type="entry name" value="small_GTP"/>
    <property type="match status" value="1"/>
</dbReference>
<dbReference type="SUPFAM" id="SSF52540">
    <property type="entry name" value="P-loop containing nucleoside triphosphate hydrolases"/>
    <property type="match status" value="1"/>
</dbReference>
<reference evidence="12 13" key="1">
    <citation type="journal article" date="2015" name="Genome Announc.">
        <title>Draft Genome Sequence of a Heterotrophic Facultative Anaerobic Thermophilic Bacterium, Ardenticatena maritima Strain 110ST.</title>
        <authorList>
            <person name="Kawaichi S."/>
            <person name="Yoshida T."/>
            <person name="Sako Y."/>
            <person name="Nakamura R."/>
        </authorList>
    </citation>
    <scope>NUCLEOTIDE SEQUENCE [LARGE SCALE GENOMIC DNA]</scope>
    <source>
        <strain evidence="12 13">110S</strain>
    </source>
</reference>
<keyword evidence="6" id="KW-0963">Cytoplasm</keyword>
<dbReference type="NCBIfam" id="NF000908">
    <property type="entry name" value="PRK00089.1"/>
    <property type="match status" value="1"/>
</dbReference>
<evidence type="ECO:0000256" key="3">
    <source>
        <dbReference type="ARBA" id="ARBA00022741"/>
    </source>
</evidence>
<keyword evidence="13" id="KW-1185">Reference proteome</keyword>
<dbReference type="Pfam" id="PF01926">
    <property type="entry name" value="MMR_HSR1"/>
    <property type="match status" value="1"/>
</dbReference>
<dbReference type="FunFam" id="3.30.300.20:FF:000003">
    <property type="entry name" value="GTPase Era"/>
    <property type="match status" value="1"/>
</dbReference>
<dbReference type="GO" id="GO:0043024">
    <property type="term" value="F:ribosomal small subunit binding"/>
    <property type="evidence" value="ECO:0007669"/>
    <property type="project" value="TreeGrafter"/>
</dbReference>
<dbReference type="AlphaFoldDB" id="A0A0M9UDZ6"/>
<evidence type="ECO:0000256" key="2">
    <source>
        <dbReference type="ARBA" id="ARBA00020484"/>
    </source>
</evidence>
<evidence type="ECO:0000259" key="10">
    <source>
        <dbReference type="PROSITE" id="PS50823"/>
    </source>
</evidence>
<evidence type="ECO:0000256" key="6">
    <source>
        <dbReference type="HAMAP-Rule" id="MF_00367"/>
    </source>
</evidence>
<sequence length="346" mass="39544">MTTPDMEQQHETSDTMADKPTLDPQQEQLLADFLGYEPRESEQVPEGYRSGFVAVVGRTNVGKSTFINTALRQKVSIVSPKPQTTRRRIRAIVTRPDAQIVFVDTPGIHKPVTKLSEFMLEEAYDSLSDVDVILFMVEATTPPREQDRELAERIRAAGKPTILVINKADQIDISIAKERAEQYLALGEFQEWFLTSVLDPENVDKILDAIVAHLPPGPPLYPAEQVTDITERELAAELVREAALHILREEVPHSIEVQIEEFRERPNGVIYIAATIFVERDSQKKIVIGRGGEMLKRIGSLARQEIEAALGTRVYLELWVKVRKKWRQDEAWLNRWGYKVKRKKRR</sequence>
<dbReference type="GO" id="GO:0005829">
    <property type="term" value="C:cytosol"/>
    <property type="evidence" value="ECO:0007669"/>
    <property type="project" value="TreeGrafter"/>
</dbReference>
<accession>A0A0M9UDZ6</accession>
<feature type="domain" description="Era-type G" evidence="11">
    <location>
        <begin position="49"/>
        <end position="216"/>
    </location>
</feature>
<keyword evidence="4 6" id="KW-0694">RNA-binding</keyword>
<dbReference type="InterPro" id="IPR005225">
    <property type="entry name" value="Small_GTP-bd"/>
</dbReference>
<feature type="region of interest" description="G2" evidence="7">
    <location>
        <begin position="83"/>
        <end position="87"/>
    </location>
</feature>
<evidence type="ECO:0000256" key="1">
    <source>
        <dbReference type="ARBA" id="ARBA00007921"/>
    </source>
</evidence>
<dbReference type="CDD" id="cd22534">
    <property type="entry name" value="KH-II_Era"/>
    <property type="match status" value="1"/>
</dbReference>
<comment type="subunit">
    <text evidence="6">Monomer.</text>
</comment>
<feature type="domain" description="KH type-2" evidence="10">
    <location>
        <begin position="247"/>
        <end position="324"/>
    </location>
</feature>
<evidence type="ECO:0000259" key="11">
    <source>
        <dbReference type="PROSITE" id="PS51713"/>
    </source>
</evidence>
<dbReference type="SUPFAM" id="SSF54814">
    <property type="entry name" value="Prokaryotic type KH domain (KH-domain type II)"/>
    <property type="match status" value="1"/>
</dbReference>
<feature type="region of interest" description="Disordered" evidence="9">
    <location>
        <begin position="1"/>
        <end position="24"/>
    </location>
</feature>
<feature type="binding site" evidence="6">
    <location>
        <begin position="166"/>
        <end position="169"/>
    </location>
    <ligand>
        <name>GTP</name>
        <dbReference type="ChEBI" id="CHEBI:37565"/>
    </ligand>
</feature>
<dbReference type="Proteomes" id="UP000037784">
    <property type="component" value="Unassembled WGS sequence"/>
</dbReference>
<gene>
    <name evidence="6 12" type="primary">era</name>
    <name evidence="12" type="ORF">ARMA_3001</name>
</gene>
<dbReference type="STRING" id="872965.SE16_03040"/>
<dbReference type="CDD" id="cd04163">
    <property type="entry name" value="Era"/>
    <property type="match status" value="1"/>
</dbReference>
<feature type="compositionally biased region" description="Basic and acidic residues" evidence="9">
    <location>
        <begin position="7"/>
        <end position="21"/>
    </location>
</feature>
<protein>
    <recommendedName>
        <fullName evidence="2 6">GTPase Era</fullName>
    </recommendedName>
</protein>
<dbReference type="InterPro" id="IPR030388">
    <property type="entry name" value="G_ERA_dom"/>
</dbReference>
<dbReference type="GO" id="GO:0003924">
    <property type="term" value="F:GTPase activity"/>
    <property type="evidence" value="ECO:0007669"/>
    <property type="project" value="UniProtKB-UniRule"/>
</dbReference>
<evidence type="ECO:0000313" key="13">
    <source>
        <dbReference type="Proteomes" id="UP000037784"/>
    </source>
</evidence>
<evidence type="ECO:0000313" key="12">
    <source>
        <dbReference type="EMBL" id="GAP64578.1"/>
    </source>
</evidence>
<dbReference type="PROSITE" id="PS51713">
    <property type="entry name" value="G_ERA"/>
    <property type="match status" value="1"/>
</dbReference>